<evidence type="ECO:0000256" key="9">
    <source>
        <dbReference type="ARBA" id="ARBA00022975"/>
    </source>
</evidence>
<dbReference type="InterPro" id="IPR001048">
    <property type="entry name" value="Asp/Glu/Uridylate_kinase"/>
</dbReference>
<dbReference type="PANTHER" id="PTHR42833:SF4">
    <property type="entry name" value="URIDYLATE KINASE PUMPKIN, CHLOROPLASTIC"/>
    <property type="match status" value="1"/>
</dbReference>
<protein>
    <recommendedName>
        <fullName evidence="3">UMP kinase</fullName>
        <ecNumber evidence="3">2.7.4.22</ecNumber>
    </recommendedName>
    <alternativeName>
        <fullName evidence="10">Uridine monophosphate kinase</fullName>
    </alternativeName>
</protein>
<accession>A0A2M7XH46</accession>
<dbReference type="InterPro" id="IPR036393">
    <property type="entry name" value="AceGlu_kinase-like_sf"/>
</dbReference>
<evidence type="ECO:0000313" key="12">
    <source>
        <dbReference type="EMBL" id="PJA47056.1"/>
    </source>
</evidence>
<evidence type="ECO:0000256" key="1">
    <source>
        <dbReference type="ARBA" id="ARBA00004791"/>
    </source>
</evidence>
<comment type="pathway">
    <text evidence="1">Pyrimidine metabolism; CTP biosynthesis via de novo pathway; UDP from UMP (UMPK route): step 1/1.</text>
</comment>
<proteinExistence type="inferred from homology"/>
<dbReference type="Pfam" id="PF00696">
    <property type="entry name" value="AA_kinase"/>
    <property type="match status" value="1"/>
</dbReference>
<dbReference type="AlphaFoldDB" id="A0A2M7XH46"/>
<evidence type="ECO:0000256" key="2">
    <source>
        <dbReference type="ARBA" id="ARBA00007614"/>
    </source>
</evidence>
<keyword evidence="6" id="KW-0547">Nucleotide-binding</keyword>
<dbReference type="GO" id="GO:0033862">
    <property type="term" value="F:UMP kinase activity"/>
    <property type="evidence" value="ECO:0007669"/>
    <property type="project" value="UniProtKB-EC"/>
</dbReference>
<evidence type="ECO:0000256" key="3">
    <source>
        <dbReference type="ARBA" id="ARBA00012899"/>
    </source>
</evidence>
<evidence type="ECO:0000256" key="7">
    <source>
        <dbReference type="ARBA" id="ARBA00022777"/>
    </source>
</evidence>
<evidence type="ECO:0000259" key="11">
    <source>
        <dbReference type="Pfam" id="PF00696"/>
    </source>
</evidence>
<dbReference type="GO" id="GO:0005524">
    <property type="term" value="F:ATP binding"/>
    <property type="evidence" value="ECO:0007669"/>
    <property type="project" value="UniProtKB-KW"/>
</dbReference>
<keyword evidence="7 12" id="KW-0418">Kinase</keyword>
<comment type="caution">
    <text evidence="12">The sequence shown here is derived from an EMBL/GenBank/DDBJ whole genome shotgun (WGS) entry which is preliminary data.</text>
</comment>
<dbReference type="InterPro" id="IPR011818">
    <property type="entry name" value="Uridylate_kinase_arch/spir"/>
</dbReference>
<evidence type="ECO:0000256" key="5">
    <source>
        <dbReference type="ARBA" id="ARBA00022679"/>
    </source>
</evidence>
<reference evidence="13" key="1">
    <citation type="submission" date="2017-09" db="EMBL/GenBank/DDBJ databases">
        <title>Depth-based differentiation of microbial function through sediment-hosted aquifers and enrichment of novel symbionts in the deep terrestrial subsurface.</title>
        <authorList>
            <person name="Probst A.J."/>
            <person name="Ladd B."/>
            <person name="Jarett J.K."/>
            <person name="Geller-Mcgrath D.E."/>
            <person name="Sieber C.M.K."/>
            <person name="Emerson J.B."/>
            <person name="Anantharaman K."/>
            <person name="Thomas B.C."/>
            <person name="Malmstrom R."/>
            <person name="Stieglmeier M."/>
            <person name="Klingl A."/>
            <person name="Woyke T."/>
            <person name="Ryan C.M."/>
            <person name="Banfield J.F."/>
        </authorList>
    </citation>
    <scope>NUCLEOTIDE SEQUENCE [LARGE SCALE GENOMIC DNA]</scope>
</reference>
<comment type="similarity">
    <text evidence="2">Belongs to the UMP kinase family.</text>
</comment>
<keyword evidence="4" id="KW-0963">Cytoplasm</keyword>
<name>A0A2M7XH46_9BACT</name>
<dbReference type="NCBIfam" id="TIGR02076">
    <property type="entry name" value="pyrH_arch"/>
    <property type="match status" value="1"/>
</dbReference>
<feature type="domain" description="Aspartate/glutamate/uridylate kinase" evidence="11">
    <location>
        <begin position="8"/>
        <end position="210"/>
    </location>
</feature>
<organism evidence="12 13">
    <name type="scientific">Candidatus Uhrbacteria bacterium CG_4_9_14_3_um_filter_36_7</name>
    <dbReference type="NCBI Taxonomy" id="1975033"/>
    <lineage>
        <taxon>Bacteria</taxon>
        <taxon>Candidatus Uhriibacteriota</taxon>
    </lineage>
</organism>
<evidence type="ECO:0000256" key="4">
    <source>
        <dbReference type="ARBA" id="ARBA00022490"/>
    </source>
</evidence>
<gene>
    <name evidence="12" type="ORF">CO172_03195</name>
</gene>
<dbReference type="EC" id="2.7.4.22" evidence="3"/>
<dbReference type="Proteomes" id="UP000229749">
    <property type="component" value="Unassembled WGS sequence"/>
</dbReference>
<keyword evidence="9" id="KW-0665">Pyrimidine biosynthesis</keyword>
<evidence type="ECO:0000256" key="6">
    <source>
        <dbReference type="ARBA" id="ARBA00022741"/>
    </source>
</evidence>
<evidence type="ECO:0000313" key="13">
    <source>
        <dbReference type="Proteomes" id="UP000229749"/>
    </source>
</evidence>
<sequence>MPSPKCLFVFSLGGSLVVPKEGIDTNFLHAFRQLILTAILKEHQQFVMVVGGGSTCRNYQAAARKISPLDPEDLDWLGIHSTRLNGHLLRTIFRSVAHPVMCKDPTRLPKKWRGSLLVLAGWKPGWSTDYVAVRAAKELGSKCVVNLSNIDYLYDKDPRKYKGAQPIFDISWKDFQKMVGNDWDPGMNTPFDPVASRLAHKQGIEVIIMNGKKIKNLEGFLLKKSFTGTFIHS</sequence>
<dbReference type="Gene3D" id="3.40.1160.10">
    <property type="entry name" value="Acetylglutamate kinase-like"/>
    <property type="match status" value="1"/>
</dbReference>
<dbReference type="SUPFAM" id="SSF53633">
    <property type="entry name" value="Carbamate kinase-like"/>
    <property type="match status" value="1"/>
</dbReference>
<evidence type="ECO:0000256" key="8">
    <source>
        <dbReference type="ARBA" id="ARBA00022840"/>
    </source>
</evidence>
<dbReference type="GO" id="GO:0006225">
    <property type="term" value="P:UDP biosynthetic process"/>
    <property type="evidence" value="ECO:0007669"/>
    <property type="project" value="TreeGrafter"/>
</dbReference>
<keyword evidence="8" id="KW-0067">ATP-binding</keyword>
<keyword evidence="5" id="KW-0808">Transferase</keyword>
<dbReference type="EMBL" id="PFWS01000049">
    <property type="protein sequence ID" value="PJA47056.1"/>
    <property type="molecule type" value="Genomic_DNA"/>
</dbReference>
<evidence type="ECO:0000256" key="10">
    <source>
        <dbReference type="ARBA" id="ARBA00032092"/>
    </source>
</evidence>
<dbReference type="PANTHER" id="PTHR42833">
    <property type="entry name" value="URIDYLATE KINASE"/>
    <property type="match status" value="1"/>
</dbReference>